<protein>
    <submittedName>
        <fullName evidence="1">Uncharacterized protein</fullName>
    </submittedName>
</protein>
<name>A0A562X8V1_CAMHY</name>
<evidence type="ECO:0000313" key="1">
    <source>
        <dbReference type="EMBL" id="TWO18531.1"/>
    </source>
</evidence>
<dbReference type="EMBL" id="VOAP01000027">
    <property type="protein sequence ID" value="TWO18531.1"/>
    <property type="molecule type" value="Genomic_DNA"/>
</dbReference>
<dbReference type="RefSeq" id="WP_147497556.1">
    <property type="nucleotide sequence ID" value="NZ_VOAP01000027.1"/>
</dbReference>
<reference evidence="1 2" key="1">
    <citation type="submission" date="2019-07" db="EMBL/GenBank/DDBJ databases">
        <title>Rapid identification of Enteric Bacteria from Whole Genome Sequences (WGS) using Average Nucleotide Identity (ANI).</title>
        <authorList>
            <person name="Lane C."/>
        </authorList>
    </citation>
    <scope>NUCLEOTIDE SEQUENCE [LARGE SCALE GENOMIC DNA]</scope>
    <source>
        <strain evidence="1 2">D2411</strain>
    </source>
</reference>
<comment type="caution">
    <text evidence="1">The sequence shown here is derived from an EMBL/GenBank/DDBJ whole genome shotgun (WGS) entry which is preliminary data.</text>
</comment>
<evidence type="ECO:0000313" key="2">
    <source>
        <dbReference type="Proteomes" id="UP000321812"/>
    </source>
</evidence>
<accession>A0A562X8V1</accession>
<sequence>MREFIELLKTQSKWESLSPEVRKTTLEQINAIVKKDNRWEWRYGEPSTLSDLLRARCYHDIYYDIFAQIMECDFGVLSVFDSTKIPYEIKSELKAKNIGIIAVRTHSKSYELKDIFGYTFLMFARSRSFDLYAFLRALACKYSGRVFAYAKNHKPFLLINAQNNATFKPKKLFISDILDFYTAKIDYEKLALFSSLPSGCVCFEFGDIERSFCSELSREIYRANALVFGSIACFTARTLWFDNYDKNSYFKE</sequence>
<gene>
    <name evidence="1" type="ORF">YZ82_07935</name>
</gene>
<proteinExistence type="predicted"/>
<dbReference type="Proteomes" id="UP000321812">
    <property type="component" value="Unassembled WGS sequence"/>
</dbReference>
<dbReference type="AlphaFoldDB" id="A0A562X8V1"/>
<organism evidence="1 2">
    <name type="scientific">Campylobacter hyointestinalis</name>
    <dbReference type="NCBI Taxonomy" id="198"/>
    <lineage>
        <taxon>Bacteria</taxon>
        <taxon>Pseudomonadati</taxon>
        <taxon>Campylobacterota</taxon>
        <taxon>Epsilonproteobacteria</taxon>
        <taxon>Campylobacterales</taxon>
        <taxon>Campylobacteraceae</taxon>
        <taxon>Campylobacter</taxon>
    </lineage>
</organism>